<keyword evidence="1" id="KW-1133">Transmembrane helix</keyword>
<evidence type="ECO:0000313" key="3">
    <source>
        <dbReference type="Proteomes" id="UP001583172"/>
    </source>
</evidence>
<name>A0ABR3VNN4_HUMIN</name>
<dbReference type="EMBL" id="JAZGSY010000039">
    <property type="protein sequence ID" value="KAL1842566.1"/>
    <property type="molecule type" value="Genomic_DNA"/>
</dbReference>
<reference evidence="2 3" key="1">
    <citation type="journal article" date="2024" name="Commun. Biol.">
        <title>Comparative genomic analysis of thermophilic fungi reveals convergent evolutionary adaptations and gene losses.</title>
        <authorList>
            <person name="Steindorff A.S."/>
            <person name="Aguilar-Pontes M.V."/>
            <person name="Robinson A.J."/>
            <person name="Andreopoulos B."/>
            <person name="LaButti K."/>
            <person name="Kuo A."/>
            <person name="Mondo S."/>
            <person name="Riley R."/>
            <person name="Otillar R."/>
            <person name="Haridas S."/>
            <person name="Lipzen A."/>
            <person name="Grimwood J."/>
            <person name="Schmutz J."/>
            <person name="Clum A."/>
            <person name="Reid I.D."/>
            <person name="Moisan M.C."/>
            <person name="Butler G."/>
            <person name="Nguyen T.T.M."/>
            <person name="Dewar K."/>
            <person name="Conant G."/>
            <person name="Drula E."/>
            <person name="Henrissat B."/>
            <person name="Hansel C."/>
            <person name="Singer S."/>
            <person name="Hutchinson M.I."/>
            <person name="de Vries R.P."/>
            <person name="Natvig D.O."/>
            <person name="Powell A.J."/>
            <person name="Tsang A."/>
            <person name="Grigoriev I.V."/>
        </authorList>
    </citation>
    <scope>NUCLEOTIDE SEQUENCE [LARGE SCALE GENOMIC DNA]</scope>
    <source>
        <strain evidence="2 3">CBS 620.91</strain>
    </source>
</reference>
<evidence type="ECO:0000256" key="1">
    <source>
        <dbReference type="SAM" id="Phobius"/>
    </source>
</evidence>
<feature type="transmembrane region" description="Helical" evidence="1">
    <location>
        <begin position="78"/>
        <end position="98"/>
    </location>
</feature>
<comment type="caution">
    <text evidence="2">The sequence shown here is derived from an EMBL/GenBank/DDBJ whole genome shotgun (WGS) entry which is preliminary data.</text>
</comment>
<accession>A0ABR3VNN4</accession>
<evidence type="ECO:0000313" key="2">
    <source>
        <dbReference type="EMBL" id="KAL1842566.1"/>
    </source>
</evidence>
<sequence>MCLGPTSQRASNSASIIPLVKKLFGRPILHKHASTGPDSTSFFSDDYDSPPSNRTEYAWRRSKRLVSRILESTGRPGLGTLAFFVFAVLYIFTNEVSLRAARSVARRLGRLAAKVDEGREEVGEADLKALRGWRWRVVGWSEE</sequence>
<protein>
    <submittedName>
        <fullName evidence="2">Uncharacterized protein</fullName>
    </submittedName>
</protein>
<dbReference type="Proteomes" id="UP001583172">
    <property type="component" value="Unassembled WGS sequence"/>
</dbReference>
<gene>
    <name evidence="2" type="ORF">VTJ49DRAFT_4849</name>
</gene>
<keyword evidence="1" id="KW-0812">Transmembrane</keyword>
<keyword evidence="3" id="KW-1185">Reference proteome</keyword>
<proteinExistence type="predicted"/>
<keyword evidence="1" id="KW-0472">Membrane</keyword>
<organism evidence="2 3">
    <name type="scientific">Humicola insolens</name>
    <name type="common">Soft-rot fungus</name>
    <dbReference type="NCBI Taxonomy" id="85995"/>
    <lineage>
        <taxon>Eukaryota</taxon>
        <taxon>Fungi</taxon>
        <taxon>Dikarya</taxon>
        <taxon>Ascomycota</taxon>
        <taxon>Pezizomycotina</taxon>
        <taxon>Sordariomycetes</taxon>
        <taxon>Sordariomycetidae</taxon>
        <taxon>Sordariales</taxon>
        <taxon>Chaetomiaceae</taxon>
        <taxon>Mycothermus</taxon>
    </lineage>
</organism>